<dbReference type="InterPro" id="IPR036097">
    <property type="entry name" value="HisK_dim/P_sf"/>
</dbReference>
<dbReference type="InterPro" id="IPR005467">
    <property type="entry name" value="His_kinase_dom"/>
</dbReference>
<dbReference type="Pfam" id="PF02518">
    <property type="entry name" value="HATPase_c"/>
    <property type="match status" value="1"/>
</dbReference>
<dbReference type="PROSITE" id="PS50110">
    <property type="entry name" value="RESPONSE_REGULATORY"/>
    <property type="match status" value="1"/>
</dbReference>
<dbReference type="PROSITE" id="PS50109">
    <property type="entry name" value="HIS_KIN"/>
    <property type="match status" value="1"/>
</dbReference>
<dbReference type="GO" id="GO:0000155">
    <property type="term" value="F:phosphorelay sensor kinase activity"/>
    <property type="evidence" value="ECO:0007669"/>
    <property type="project" value="InterPro"/>
</dbReference>
<dbReference type="SUPFAM" id="SSF47384">
    <property type="entry name" value="Homodimeric domain of signal transducing histidine kinase"/>
    <property type="match status" value="1"/>
</dbReference>
<evidence type="ECO:0000256" key="5">
    <source>
        <dbReference type="ARBA" id="ARBA00022777"/>
    </source>
</evidence>
<dbReference type="EC" id="2.7.13.3" evidence="2"/>
<sequence>MHSLLERQLRRAGFSDDKLPSDLVAWQAFLSRIERSYLNADQERSSSDNRIENDTRDSPENNLLPTTQWEIILNSLSDGLCAFDGQGRTLFVNLAAKKMLPSYNDLTAVVSHLQLHETQNPDVLLSAKHLSQRLQQGQAFHDNRACLQLGADLRLPMSCSFNPILAKGVYHGSVLLFSDIGELKRIETQLLDAKEKAERASQAKSQFLSSMSHELRTPMNAILGYGELLKEDLSTPTEEFDIDFVGDMQQYVANILSAGWHLLELINKVLDLTRIEAGKLEVNIEKVELIELIKECESLVSPLAEKRAITIHNETISSKPEYALIDRGRLKQVLINLLSNAVKYNHEKGEIIIRLERPNRSSVHLSVIDTGIGLTAEQKALVFEPFTRLSGLNLVEGTGIGLTITKRLLEMMEARIDVESVPGEGSRFWVELPTGEMDESDQPILSDEMRKYILLYVEDSRTNVSLVAQILKARPDIALMSAQTGEMGLELAQMHCPDVILLDINLPGMDGFEVLEQLRTHEKTKPIPVLALSAVDTAQNLQRGKEVGFLSYIVKPLDIKKFLQAIDNAITQSPKYLQMGQTTSLAHHSKKNDS</sequence>
<dbReference type="InterPro" id="IPR003661">
    <property type="entry name" value="HisK_dim/P_dom"/>
</dbReference>
<dbReference type="Pfam" id="PF00512">
    <property type="entry name" value="HisKA"/>
    <property type="match status" value="1"/>
</dbReference>
<keyword evidence="5" id="KW-0418">Kinase</keyword>
<dbReference type="PRINTS" id="PR00344">
    <property type="entry name" value="BCTRLSENSOR"/>
</dbReference>
<feature type="domain" description="Response regulatory" evidence="9">
    <location>
        <begin position="453"/>
        <end position="570"/>
    </location>
</feature>
<dbReference type="SMART" id="SM00387">
    <property type="entry name" value="HATPase_c"/>
    <property type="match status" value="1"/>
</dbReference>
<evidence type="ECO:0000259" key="8">
    <source>
        <dbReference type="PROSITE" id="PS50109"/>
    </source>
</evidence>
<dbReference type="Gene3D" id="3.40.50.2300">
    <property type="match status" value="1"/>
</dbReference>
<gene>
    <name evidence="10" type="ORF">TPSD3_12870</name>
</gene>
<dbReference type="SMART" id="SM00388">
    <property type="entry name" value="HisKA"/>
    <property type="match status" value="1"/>
</dbReference>
<name>A0A251X3E9_9GAMM</name>
<dbReference type="InterPro" id="IPR036890">
    <property type="entry name" value="HATPase_C_sf"/>
</dbReference>
<dbReference type="CDD" id="cd16922">
    <property type="entry name" value="HATPase_EvgS-ArcB-TorS-like"/>
    <property type="match status" value="1"/>
</dbReference>
<proteinExistence type="predicted"/>
<dbReference type="AlphaFoldDB" id="A0A251X3E9"/>
<evidence type="ECO:0000256" key="1">
    <source>
        <dbReference type="ARBA" id="ARBA00000085"/>
    </source>
</evidence>
<feature type="modified residue" description="4-aspartylphosphate" evidence="6">
    <location>
        <position position="503"/>
    </location>
</feature>
<dbReference type="Gene3D" id="1.10.287.130">
    <property type="match status" value="1"/>
</dbReference>
<organism evidence="10 11">
    <name type="scientific">Thioflexithrix psekupsensis</name>
    <dbReference type="NCBI Taxonomy" id="1570016"/>
    <lineage>
        <taxon>Bacteria</taxon>
        <taxon>Pseudomonadati</taxon>
        <taxon>Pseudomonadota</taxon>
        <taxon>Gammaproteobacteria</taxon>
        <taxon>Thiotrichales</taxon>
        <taxon>Thioflexithrix</taxon>
    </lineage>
</organism>
<comment type="caution">
    <text evidence="10">The sequence shown here is derived from an EMBL/GenBank/DDBJ whole genome shotgun (WGS) entry which is preliminary data.</text>
</comment>
<feature type="region of interest" description="Disordered" evidence="7">
    <location>
        <begin position="41"/>
        <end position="62"/>
    </location>
</feature>
<dbReference type="Gene3D" id="3.30.450.20">
    <property type="entry name" value="PAS domain"/>
    <property type="match status" value="1"/>
</dbReference>
<evidence type="ECO:0000256" key="2">
    <source>
        <dbReference type="ARBA" id="ARBA00012438"/>
    </source>
</evidence>
<reference evidence="10 11" key="1">
    <citation type="submission" date="2016-12" db="EMBL/GenBank/DDBJ databases">
        <title>Thioflexothrix psekupsii D3 genome sequencing and assembly.</title>
        <authorList>
            <person name="Fomenkov A."/>
            <person name="Vincze T."/>
            <person name="Grabovich M."/>
            <person name="Anton B.P."/>
            <person name="Dubinina G."/>
            <person name="Orlova M."/>
            <person name="Belousova E."/>
            <person name="Roberts R.J."/>
        </authorList>
    </citation>
    <scope>NUCLEOTIDE SEQUENCE [LARGE SCALE GENOMIC DNA]</scope>
    <source>
        <strain evidence="10">D3</strain>
    </source>
</reference>
<dbReference type="Proteomes" id="UP000194798">
    <property type="component" value="Unassembled WGS sequence"/>
</dbReference>
<evidence type="ECO:0000256" key="4">
    <source>
        <dbReference type="ARBA" id="ARBA00022679"/>
    </source>
</evidence>
<protein>
    <recommendedName>
        <fullName evidence="2">histidine kinase</fullName>
        <ecNumber evidence="2">2.7.13.3</ecNumber>
    </recommendedName>
</protein>
<keyword evidence="3 6" id="KW-0597">Phosphoprotein</keyword>
<evidence type="ECO:0000313" key="11">
    <source>
        <dbReference type="Proteomes" id="UP000194798"/>
    </source>
</evidence>
<dbReference type="InterPro" id="IPR004358">
    <property type="entry name" value="Sig_transdc_His_kin-like_C"/>
</dbReference>
<dbReference type="InterPro" id="IPR001789">
    <property type="entry name" value="Sig_transdc_resp-reg_receiver"/>
</dbReference>
<dbReference type="Pfam" id="PF00072">
    <property type="entry name" value="Response_reg"/>
    <property type="match status" value="1"/>
</dbReference>
<dbReference type="EMBL" id="MSLT01000023">
    <property type="protein sequence ID" value="OUD12023.1"/>
    <property type="molecule type" value="Genomic_DNA"/>
</dbReference>
<dbReference type="InterPro" id="IPR011006">
    <property type="entry name" value="CheY-like_superfamily"/>
</dbReference>
<dbReference type="SUPFAM" id="SSF52172">
    <property type="entry name" value="CheY-like"/>
    <property type="match status" value="1"/>
</dbReference>
<evidence type="ECO:0000256" key="3">
    <source>
        <dbReference type="ARBA" id="ARBA00022553"/>
    </source>
</evidence>
<dbReference type="SMART" id="SM00448">
    <property type="entry name" value="REC"/>
    <property type="match status" value="1"/>
</dbReference>
<keyword evidence="11" id="KW-1185">Reference proteome</keyword>
<dbReference type="CDD" id="cd00082">
    <property type="entry name" value="HisKA"/>
    <property type="match status" value="1"/>
</dbReference>
<comment type="catalytic activity">
    <reaction evidence="1">
        <text>ATP + protein L-histidine = ADP + protein N-phospho-L-histidine.</text>
        <dbReference type="EC" id="2.7.13.3"/>
    </reaction>
</comment>
<dbReference type="Gene3D" id="3.30.565.10">
    <property type="entry name" value="Histidine kinase-like ATPase, C-terminal domain"/>
    <property type="match status" value="1"/>
</dbReference>
<dbReference type="InterPro" id="IPR003594">
    <property type="entry name" value="HATPase_dom"/>
</dbReference>
<feature type="domain" description="Histidine kinase" evidence="8">
    <location>
        <begin position="210"/>
        <end position="436"/>
    </location>
</feature>
<evidence type="ECO:0000313" key="10">
    <source>
        <dbReference type="EMBL" id="OUD12023.1"/>
    </source>
</evidence>
<dbReference type="SUPFAM" id="SSF55874">
    <property type="entry name" value="ATPase domain of HSP90 chaperone/DNA topoisomerase II/histidine kinase"/>
    <property type="match status" value="1"/>
</dbReference>
<dbReference type="PANTHER" id="PTHR43047">
    <property type="entry name" value="TWO-COMPONENT HISTIDINE PROTEIN KINASE"/>
    <property type="match status" value="1"/>
</dbReference>
<evidence type="ECO:0000259" key="9">
    <source>
        <dbReference type="PROSITE" id="PS50110"/>
    </source>
</evidence>
<keyword evidence="4" id="KW-0808">Transferase</keyword>
<feature type="compositionally biased region" description="Basic and acidic residues" evidence="7">
    <location>
        <begin position="41"/>
        <end position="59"/>
    </location>
</feature>
<evidence type="ECO:0000256" key="6">
    <source>
        <dbReference type="PROSITE-ProRule" id="PRU00169"/>
    </source>
</evidence>
<evidence type="ECO:0000256" key="7">
    <source>
        <dbReference type="SAM" id="MobiDB-lite"/>
    </source>
</evidence>
<accession>A0A251X3E9</accession>